<dbReference type="EMBL" id="BART01009146">
    <property type="protein sequence ID" value="GAG63661.1"/>
    <property type="molecule type" value="Genomic_DNA"/>
</dbReference>
<gene>
    <name evidence="1" type="ORF">S01H4_20356</name>
</gene>
<name>X1AUY8_9ZZZZ</name>
<sequence>MGAVPAAFEAKQLAGFTWASPGTIGSSAPNTGAFTIGTFGSILVSDTMGIGDTTPDSALEVVSAGDNYFMLSSHAEANGDILIVDSAGNMTATGSGTFNTIKATGNGLIWSDGTTGATPTSGAGRRMMWIPAKFAFRAGAVSRTHWNNTSIGSYSVAFGHDTRASGE</sequence>
<reference evidence="1" key="1">
    <citation type="journal article" date="2014" name="Front. Microbiol.">
        <title>High frequency of phylogenetically diverse reductive dehalogenase-homologous genes in deep subseafloor sedimentary metagenomes.</title>
        <authorList>
            <person name="Kawai M."/>
            <person name="Futagami T."/>
            <person name="Toyoda A."/>
            <person name="Takaki Y."/>
            <person name="Nishi S."/>
            <person name="Hori S."/>
            <person name="Arai W."/>
            <person name="Tsubouchi T."/>
            <person name="Morono Y."/>
            <person name="Uchiyama I."/>
            <person name="Ito T."/>
            <person name="Fujiyama A."/>
            <person name="Inagaki F."/>
            <person name="Takami H."/>
        </authorList>
    </citation>
    <scope>NUCLEOTIDE SEQUENCE</scope>
    <source>
        <strain evidence="1">Expedition CK06-06</strain>
    </source>
</reference>
<dbReference type="AlphaFoldDB" id="X1AUY8"/>
<organism evidence="1">
    <name type="scientific">marine sediment metagenome</name>
    <dbReference type="NCBI Taxonomy" id="412755"/>
    <lineage>
        <taxon>unclassified sequences</taxon>
        <taxon>metagenomes</taxon>
        <taxon>ecological metagenomes</taxon>
    </lineage>
</organism>
<accession>X1AUY8</accession>
<evidence type="ECO:0000313" key="1">
    <source>
        <dbReference type="EMBL" id="GAG63661.1"/>
    </source>
</evidence>
<comment type="caution">
    <text evidence="1">The sequence shown here is derived from an EMBL/GenBank/DDBJ whole genome shotgun (WGS) entry which is preliminary data.</text>
</comment>
<protein>
    <submittedName>
        <fullName evidence="1">Uncharacterized protein</fullName>
    </submittedName>
</protein>
<proteinExistence type="predicted"/>
<feature type="non-terminal residue" evidence="1">
    <location>
        <position position="167"/>
    </location>
</feature>